<dbReference type="Gene3D" id="1.10.3720.10">
    <property type="entry name" value="MetI-like"/>
    <property type="match status" value="1"/>
</dbReference>
<feature type="transmembrane region" description="Helical" evidence="7">
    <location>
        <begin position="181"/>
        <end position="206"/>
    </location>
</feature>
<feature type="transmembrane region" description="Helical" evidence="7">
    <location>
        <begin position="73"/>
        <end position="97"/>
    </location>
</feature>
<evidence type="ECO:0000313" key="9">
    <source>
        <dbReference type="EMBL" id="MBP3961960.1"/>
    </source>
</evidence>
<evidence type="ECO:0000259" key="8">
    <source>
        <dbReference type="PROSITE" id="PS50928"/>
    </source>
</evidence>
<evidence type="ECO:0000256" key="5">
    <source>
        <dbReference type="ARBA" id="ARBA00022989"/>
    </source>
</evidence>
<dbReference type="CDD" id="cd06261">
    <property type="entry name" value="TM_PBP2"/>
    <property type="match status" value="1"/>
</dbReference>
<evidence type="ECO:0000256" key="1">
    <source>
        <dbReference type="ARBA" id="ARBA00004651"/>
    </source>
</evidence>
<organism evidence="9 10">
    <name type="scientific">Paenibacillus lignilyticus</name>
    <dbReference type="NCBI Taxonomy" id="1172615"/>
    <lineage>
        <taxon>Bacteria</taxon>
        <taxon>Bacillati</taxon>
        <taxon>Bacillota</taxon>
        <taxon>Bacilli</taxon>
        <taxon>Bacillales</taxon>
        <taxon>Paenibacillaceae</taxon>
        <taxon>Paenibacillus</taxon>
    </lineage>
</organism>
<keyword evidence="4 7" id="KW-0812">Transmembrane</keyword>
<accession>A0ABS5C7M8</accession>
<dbReference type="SUPFAM" id="SSF161098">
    <property type="entry name" value="MetI-like"/>
    <property type="match status" value="1"/>
</dbReference>
<keyword evidence="5 7" id="KW-1133">Transmembrane helix</keyword>
<feature type="transmembrane region" description="Helical" evidence="7">
    <location>
        <begin position="235"/>
        <end position="261"/>
    </location>
</feature>
<keyword evidence="6 7" id="KW-0472">Membrane</keyword>
<protein>
    <submittedName>
        <fullName evidence="9">Carbohydrate ABC transporter permease</fullName>
    </submittedName>
</protein>
<evidence type="ECO:0000313" key="10">
    <source>
        <dbReference type="Proteomes" id="UP000673394"/>
    </source>
</evidence>
<sequence length="275" mass="30977">MKRLANAIKYIIVITLAILWIAPVILVLMNSTKSIGDFMNGSMWAWPKSFHFFQNVEEALNAGKLTKYVKNSFTYGIVGASASILISAFAAYGLVVLRLKGSFYWFLLIYSGTIFPFQMYLVPLFSGFQKAGIYDTFFGMCLFYTAICIPFCVFLLRNFMTTISREYVEAAQLDGYSTLAILFRIIFPFLVPPISVLFLFQFTFIWNDLIFGLILTRSDDIRPIMSGLAAMQGTYISTGITTLMAGILVTSIPTLILFFALQKNFIKGMQITVKS</sequence>
<dbReference type="PANTHER" id="PTHR43744:SF12">
    <property type="entry name" value="ABC TRANSPORTER PERMEASE PROTEIN MG189-RELATED"/>
    <property type="match status" value="1"/>
</dbReference>
<dbReference type="PROSITE" id="PS50928">
    <property type="entry name" value="ABC_TM1"/>
    <property type="match status" value="1"/>
</dbReference>
<comment type="caution">
    <text evidence="9">The sequence shown here is derived from an EMBL/GenBank/DDBJ whole genome shotgun (WGS) entry which is preliminary data.</text>
</comment>
<comment type="similarity">
    <text evidence="7">Belongs to the binding-protein-dependent transport system permease family.</text>
</comment>
<evidence type="ECO:0000256" key="4">
    <source>
        <dbReference type="ARBA" id="ARBA00022692"/>
    </source>
</evidence>
<dbReference type="RefSeq" id="WP_210655744.1">
    <property type="nucleotide sequence ID" value="NZ_JAGKSP010000001.1"/>
</dbReference>
<evidence type="ECO:0000256" key="7">
    <source>
        <dbReference type="RuleBase" id="RU363032"/>
    </source>
</evidence>
<proteinExistence type="inferred from homology"/>
<keyword evidence="10" id="KW-1185">Reference proteome</keyword>
<keyword evidence="3" id="KW-1003">Cell membrane</keyword>
<gene>
    <name evidence="9" type="ORF">I8J30_04495</name>
</gene>
<feature type="transmembrane region" description="Helical" evidence="7">
    <location>
        <begin position="137"/>
        <end position="160"/>
    </location>
</feature>
<dbReference type="InterPro" id="IPR000515">
    <property type="entry name" value="MetI-like"/>
</dbReference>
<evidence type="ECO:0000256" key="3">
    <source>
        <dbReference type="ARBA" id="ARBA00022475"/>
    </source>
</evidence>
<feature type="transmembrane region" description="Helical" evidence="7">
    <location>
        <begin position="104"/>
        <end position="125"/>
    </location>
</feature>
<dbReference type="Pfam" id="PF00528">
    <property type="entry name" value="BPD_transp_1"/>
    <property type="match status" value="1"/>
</dbReference>
<dbReference type="PANTHER" id="PTHR43744">
    <property type="entry name" value="ABC TRANSPORTER PERMEASE PROTEIN MG189-RELATED-RELATED"/>
    <property type="match status" value="1"/>
</dbReference>
<dbReference type="EMBL" id="JAGKSP010000001">
    <property type="protein sequence ID" value="MBP3961960.1"/>
    <property type="molecule type" value="Genomic_DNA"/>
</dbReference>
<feature type="transmembrane region" description="Helical" evidence="7">
    <location>
        <begin position="7"/>
        <end position="29"/>
    </location>
</feature>
<dbReference type="Proteomes" id="UP000673394">
    <property type="component" value="Unassembled WGS sequence"/>
</dbReference>
<reference evidence="9 10" key="1">
    <citation type="submission" date="2021-04" db="EMBL/GenBank/DDBJ databases">
        <title>Paenibacillus sp. DLE-14 whole genome sequence.</title>
        <authorList>
            <person name="Ham Y.J."/>
        </authorList>
    </citation>
    <scope>NUCLEOTIDE SEQUENCE [LARGE SCALE GENOMIC DNA]</scope>
    <source>
        <strain evidence="9 10">DLE-14</strain>
    </source>
</reference>
<keyword evidence="2 7" id="KW-0813">Transport</keyword>
<evidence type="ECO:0000256" key="2">
    <source>
        <dbReference type="ARBA" id="ARBA00022448"/>
    </source>
</evidence>
<name>A0ABS5C7M8_9BACL</name>
<comment type="subcellular location">
    <subcellularLocation>
        <location evidence="1 7">Cell membrane</location>
        <topology evidence="1 7">Multi-pass membrane protein</topology>
    </subcellularLocation>
</comment>
<feature type="domain" description="ABC transmembrane type-1" evidence="8">
    <location>
        <begin position="69"/>
        <end position="261"/>
    </location>
</feature>
<dbReference type="InterPro" id="IPR035906">
    <property type="entry name" value="MetI-like_sf"/>
</dbReference>
<evidence type="ECO:0000256" key="6">
    <source>
        <dbReference type="ARBA" id="ARBA00023136"/>
    </source>
</evidence>